<organism evidence="2 3">
    <name type="scientific">Kwoniella heveanensis BCC8398</name>
    <dbReference type="NCBI Taxonomy" id="1296120"/>
    <lineage>
        <taxon>Eukaryota</taxon>
        <taxon>Fungi</taxon>
        <taxon>Dikarya</taxon>
        <taxon>Basidiomycota</taxon>
        <taxon>Agaricomycotina</taxon>
        <taxon>Tremellomycetes</taxon>
        <taxon>Tremellales</taxon>
        <taxon>Cryptococcaceae</taxon>
        <taxon>Kwoniella</taxon>
    </lineage>
</organism>
<dbReference type="Proteomes" id="UP000092666">
    <property type="component" value="Unassembled WGS sequence"/>
</dbReference>
<dbReference type="AlphaFoldDB" id="A0A1B9H231"/>
<dbReference type="EMBL" id="KI669493">
    <property type="protein sequence ID" value="OCF37326.1"/>
    <property type="molecule type" value="Genomic_DNA"/>
</dbReference>
<reference evidence="3" key="2">
    <citation type="submission" date="2013-12" db="EMBL/GenBank/DDBJ databases">
        <title>Evolution of pathogenesis and genome organization in the Tremellales.</title>
        <authorList>
            <person name="Cuomo C."/>
            <person name="Litvintseva A."/>
            <person name="Heitman J."/>
            <person name="Chen Y."/>
            <person name="Sun S."/>
            <person name="Springer D."/>
            <person name="Dromer F."/>
            <person name="Young S."/>
            <person name="Zeng Q."/>
            <person name="Chapman S."/>
            <person name="Gujja S."/>
            <person name="Saif S."/>
            <person name="Birren B."/>
        </authorList>
    </citation>
    <scope>NUCLEOTIDE SEQUENCE [LARGE SCALE GENOMIC DNA]</scope>
    <source>
        <strain evidence="3">BCC8398</strain>
    </source>
</reference>
<name>A0A1B9H231_9TREE</name>
<evidence type="ECO:0000256" key="1">
    <source>
        <dbReference type="SAM" id="MobiDB-lite"/>
    </source>
</evidence>
<evidence type="ECO:0000313" key="3">
    <source>
        <dbReference type="Proteomes" id="UP000092666"/>
    </source>
</evidence>
<gene>
    <name evidence="2" type="ORF">I316_01235</name>
</gene>
<keyword evidence="3" id="KW-1185">Reference proteome</keyword>
<sequence>MVLTILLAANGVDRPLPYLPHVIINGSFNQAMVNSRPDIGHKYHLLRLPAIARQSIRQRLNTFCIRLGSGDVALSTTGMENGPSETANADDNHTSSSSKTDARSPVSYDTLKPIEFGFLADGTIRGLKVSAIIYDPGPDLGHRSTRNRLGLLIPMIREIASSIKPILNRNMPQSFNGASIKRVAHAFGKQLNELNPKALGNEFLNVATSGIIGATAYYQRVLRSRQPMETRPRSFSI</sequence>
<evidence type="ECO:0000313" key="2">
    <source>
        <dbReference type="EMBL" id="OCF37326.1"/>
    </source>
</evidence>
<feature type="region of interest" description="Disordered" evidence="1">
    <location>
        <begin position="76"/>
        <end position="105"/>
    </location>
</feature>
<feature type="compositionally biased region" description="Polar residues" evidence="1">
    <location>
        <begin position="76"/>
        <end position="99"/>
    </location>
</feature>
<reference evidence="2 3" key="1">
    <citation type="submission" date="2013-07" db="EMBL/GenBank/DDBJ databases">
        <title>The Genome Sequence of Cryptococcus heveanensis BCC8398.</title>
        <authorList>
            <consortium name="The Broad Institute Genome Sequencing Platform"/>
            <person name="Cuomo C."/>
            <person name="Litvintseva A."/>
            <person name="Chen Y."/>
            <person name="Heitman J."/>
            <person name="Sun S."/>
            <person name="Springer D."/>
            <person name="Dromer F."/>
            <person name="Young S.K."/>
            <person name="Zeng Q."/>
            <person name="Gargeya S."/>
            <person name="Fitzgerald M."/>
            <person name="Abouelleil A."/>
            <person name="Alvarado L."/>
            <person name="Berlin A.M."/>
            <person name="Chapman S.B."/>
            <person name="Dewar J."/>
            <person name="Goldberg J."/>
            <person name="Griggs A."/>
            <person name="Gujja S."/>
            <person name="Hansen M."/>
            <person name="Howarth C."/>
            <person name="Imamovic A."/>
            <person name="Larimer J."/>
            <person name="McCowan C."/>
            <person name="Murphy C."/>
            <person name="Pearson M."/>
            <person name="Priest M."/>
            <person name="Roberts A."/>
            <person name="Saif S."/>
            <person name="Shea T."/>
            <person name="Sykes S."/>
            <person name="Wortman J."/>
            <person name="Nusbaum C."/>
            <person name="Birren B."/>
        </authorList>
    </citation>
    <scope>NUCLEOTIDE SEQUENCE [LARGE SCALE GENOMIC DNA]</scope>
    <source>
        <strain evidence="2 3">BCC8398</strain>
    </source>
</reference>
<proteinExistence type="predicted"/>
<protein>
    <submittedName>
        <fullName evidence="2">Uncharacterized protein</fullName>
    </submittedName>
</protein>
<accession>A0A1B9H231</accession>